<dbReference type="EMBL" id="AP023322">
    <property type="protein sequence ID" value="BCI62061.1"/>
    <property type="molecule type" value="Genomic_DNA"/>
</dbReference>
<keyword evidence="3" id="KW-1185">Reference proteome</keyword>
<gene>
    <name evidence="2" type="ORF">Cop2CBH44_04140</name>
</gene>
<evidence type="ECO:0000313" key="3">
    <source>
        <dbReference type="Proteomes" id="UP000594042"/>
    </source>
</evidence>
<evidence type="ECO:0008006" key="4">
    <source>
        <dbReference type="Google" id="ProtNLM"/>
    </source>
</evidence>
<keyword evidence="1" id="KW-0732">Signal</keyword>
<organism evidence="2 3">
    <name type="scientific">Coprobacter secundus subsp. similis</name>
    <dbReference type="NCBI Taxonomy" id="2751153"/>
    <lineage>
        <taxon>Bacteria</taxon>
        <taxon>Pseudomonadati</taxon>
        <taxon>Bacteroidota</taxon>
        <taxon>Bacteroidia</taxon>
        <taxon>Bacteroidales</taxon>
        <taxon>Barnesiellaceae</taxon>
        <taxon>Coprobacter</taxon>
    </lineage>
</organism>
<feature type="signal peptide" evidence="1">
    <location>
        <begin position="1"/>
        <end position="21"/>
    </location>
</feature>
<dbReference type="RefSeq" id="WP_200755462.1">
    <property type="nucleotide sequence ID" value="NZ_AP023322.1"/>
</dbReference>
<reference evidence="3" key="1">
    <citation type="submission" date="2020-07" db="EMBL/GenBank/DDBJ databases">
        <title>Complete genome sequencing of Coprobacter sp. strain 2CBH44.</title>
        <authorList>
            <person name="Sakamoto M."/>
            <person name="Murakami T."/>
            <person name="Mori H."/>
        </authorList>
    </citation>
    <scope>NUCLEOTIDE SEQUENCE [LARGE SCALE GENOMIC DNA]</scope>
    <source>
        <strain evidence="3">2CBH44</strain>
    </source>
</reference>
<proteinExistence type="predicted"/>
<feature type="chain" id="PRO_5029002355" description="Secretion system C-terminal sorting domain-containing protein" evidence="1">
    <location>
        <begin position="22"/>
        <end position="289"/>
    </location>
</feature>
<dbReference type="KEGG" id="copr:Cop2CBH44_04140"/>
<evidence type="ECO:0000313" key="2">
    <source>
        <dbReference type="EMBL" id="BCI62061.1"/>
    </source>
</evidence>
<protein>
    <recommendedName>
        <fullName evidence="4">Secretion system C-terminal sorting domain-containing protein</fullName>
    </recommendedName>
</protein>
<evidence type="ECO:0000256" key="1">
    <source>
        <dbReference type="SAM" id="SignalP"/>
    </source>
</evidence>
<sequence>MKKKTLLSVVLAVLMAVPVSAEIRIYFAYGKNRNIDLPGEADYQFDVRKDEKVVNGWMDGGSGPGDVNEYTNYWPNGNGQAFKYTFNVMEGAGTLDLSGVTADWVLHMDTRFWQHNCDLNITFYDNEGKEFTYMVPKDTYVLDDWGWNPIDVNMSDFVDLGLDFSKAIYTNQIFFSFGSAAPIEVGPTEIAYNDIYLTDYETVENPEEFEIWKGGETGVASVKKEQKIALAMSSDVIKVVNNPGTGFAIYNICGNMILESSENVASIENLAAGVYIVKAGNQSIKFVKK</sequence>
<name>A0A7G1HU49_9BACT</name>
<dbReference type="Proteomes" id="UP000594042">
    <property type="component" value="Chromosome"/>
</dbReference>
<dbReference type="AlphaFoldDB" id="A0A7G1HU49"/>
<accession>A0A7G1HU49</accession>